<reference evidence="2" key="1">
    <citation type="submission" date="2018-11" db="EMBL/GenBank/DDBJ databases">
        <authorList>
            <consortium name="Genoscope - CEA"/>
            <person name="William W."/>
        </authorList>
    </citation>
    <scope>NUCLEOTIDE SEQUENCE</scope>
</reference>
<dbReference type="AlphaFoldDB" id="A0A3P6FB10"/>
<feature type="transmembrane region" description="Helical" evidence="1">
    <location>
        <begin position="45"/>
        <end position="64"/>
    </location>
</feature>
<evidence type="ECO:0000313" key="2">
    <source>
        <dbReference type="EMBL" id="VDD49968.1"/>
    </source>
</evidence>
<proteinExistence type="predicted"/>
<keyword evidence="1" id="KW-0812">Transmembrane</keyword>
<gene>
    <name evidence="2" type="ORF">BOLC1T02357H</name>
</gene>
<sequence>MLLCSRTPRNFKNLALPLTMSLVFRLSSYLMRILRLPRRNSKTSFMLVSMVTFLLWAESLELLMQFGRSQALGSMFIGLGKGHFFSVLQTRRPVKHYCLVLAGTLQACPCLLLPGHQTLLQAKLL</sequence>
<keyword evidence="1" id="KW-1133">Transmembrane helix</keyword>
<accession>A0A3P6FB10</accession>
<organism evidence="2">
    <name type="scientific">Brassica oleracea</name>
    <name type="common">Wild cabbage</name>
    <dbReference type="NCBI Taxonomy" id="3712"/>
    <lineage>
        <taxon>Eukaryota</taxon>
        <taxon>Viridiplantae</taxon>
        <taxon>Streptophyta</taxon>
        <taxon>Embryophyta</taxon>
        <taxon>Tracheophyta</taxon>
        <taxon>Spermatophyta</taxon>
        <taxon>Magnoliopsida</taxon>
        <taxon>eudicotyledons</taxon>
        <taxon>Gunneridae</taxon>
        <taxon>Pentapetalae</taxon>
        <taxon>rosids</taxon>
        <taxon>malvids</taxon>
        <taxon>Brassicales</taxon>
        <taxon>Brassicaceae</taxon>
        <taxon>Brassiceae</taxon>
        <taxon>Brassica</taxon>
    </lineage>
</organism>
<dbReference type="EMBL" id="LR031878">
    <property type="protein sequence ID" value="VDD49968.1"/>
    <property type="molecule type" value="Genomic_DNA"/>
</dbReference>
<protein>
    <submittedName>
        <fullName evidence="2">Uncharacterized protein</fullName>
    </submittedName>
</protein>
<name>A0A3P6FB10_BRAOL</name>
<keyword evidence="1" id="KW-0472">Membrane</keyword>
<evidence type="ECO:0000256" key="1">
    <source>
        <dbReference type="SAM" id="Phobius"/>
    </source>
</evidence>